<protein>
    <submittedName>
        <fullName evidence="2">LAGLIDADG homing endonuclease</fullName>
    </submittedName>
</protein>
<dbReference type="WBParaSite" id="nRc.2.0.1.t11733-RA">
    <property type="protein sequence ID" value="nRc.2.0.1.t11733-RA"/>
    <property type="gene ID" value="nRc.2.0.1.g11733"/>
</dbReference>
<sequence length="192" mass="21503">MIHEWHSAIVNDPVKLKVLLGRSASNLWARWCKDRGLTVYSRTWHMAGSVQKSIFSAKFSINRAYKLLQYFGFSIIIETKNFDIAVLFADNDVQSIGVSGKIITIDSRDGGVGRRQNRRQRPTDPAAFQNRQTNQIVDPIAAQPLTMLPQAMNILSCTVPKAPPSLTISILVPGKVLNTIWNGEENLQTKLQ</sequence>
<organism evidence="1 2">
    <name type="scientific">Romanomermis culicivorax</name>
    <name type="common">Nematode worm</name>
    <dbReference type="NCBI Taxonomy" id="13658"/>
    <lineage>
        <taxon>Eukaryota</taxon>
        <taxon>Metazoa</taxon>
        <taxon>Ecdysozoa</taxon>
        <taxon>Nematoda</taxon>
        <taxon>Enoplea</taxon>
        <taxon>Dorylaimia</taxon>
        <taxon>Mermithida</taxon>
        <taxon>Mermithoidea</taxon>
        <taxon>Mermithidae</taxon>
        <taxon>Romanomermis</taxon>
    </lineage>
</organism>
<evidence type="ECO:0000313" key="1">
    <source>
        <dbReference type="Proteomes" id="UP000887565"/>
    </source>
</evidence>
<proteinExistence type="predicted"/>
<keyword evidence="1" id="KW-1185">Reference proteome</keyword>
<reference evidence="2" key="1">
    <citation type="submission" date="2022-11" db="UniProtKB">
        <authorList>
            <consortium name="WormBaseParasite"/>
        </authorList>
    </citation>
    <scope>IDENTIFICATION</scope>
</reference>
<name>A0A915ID67_ROMCU</name>
<evidence type="ECO:0000313" key="2">
    <source>
        <dbReference type="WBParaSite" id="nRc.2.0.1.t11733-RA"/>
    </source>
</evidence>
<dbReference type="Proteomes" id="UP000887565">
    <property type="component" value="Unplaced"/>
</dbReference>
<accession>A0A915ID67</accession>
<dbReference type="AlphaFoldDB" id="A0A915ID67"/>